<feature type="signal peptide" evidence="5">
    <location>
        <begin position="1"/>
        <end position="20"/>
    </location>
</feature>
<dbReference type="InterPro" id="IPR011250">
    <property type="entry name" value="OMP/PagP_B-barrel"/>
</dbReference>
<evidence type="ECO:0000256" key="1">
    <source>
        <dbReference type="ARBA" id="ARBA00004370"/>
    </source>
</evidence>
<feature type="domain" description="Outer membrane protein beta-barrel" evidence="6">
    <location>
        <begin position="33"/>
        <end position="212"/>
    </location>
</feature>
<feature type="chain" id="PRO_5012718688" evidence="5">
    <location>
        <begin position="21"/>
        <end position="212"/>
    </location>
</feature>
<dbReference type="Gene3D" id="2.40.160.20">
    <property type="match status" value="1"/>
</dbReference>
<comment type="subcellular location">
    <subcellularLocation>
        <location evidence="1">Membrane</location>
    </subcellularLocation>
</comment>
<dbReference type="PANTHER" id="PTHR34001">
    <property type="entry name" value="BLL7405 PROTEIN"/>
    <property type="match status" value="1"/>
</dbReference>
<evidence type="ECO:0000313" key="8">
    <source>
        <dbReference type="Proteomes" id="UP000219111"/>
    </source>
</evidence>
<organism evidence="7 8">
    <name type="scientific">Rhodobacter maris</name>
    <dbReference type="NCBI Taxonomy" id="446682"/>
    <lineage>
        <taxon>Bacteria</taxon>
        <taxon>Pseudomonadati</taxon>
        <taxon>Pseudomonadota</taxon>
        <taxon>Alphaproteobacteria</taxon>
        <taxon>Rhodobacterales</taxon>
        <taxon>Rhodobacter group</taxon>
        <taxon>Rhodobacter</taxon>
    </lineage>
</organism>
<proteinExistence type="inferred from homology"/>
<keyword evidence="8" id="KW-1185">Reference proteome</keyword>
<dbReference type="AlphaFoldDB" id="A0A285SX47"/>
<dbReference type="PANTHER" id="PTHR34001:SF3">
    <property type="entry name" value="BLL7405 PROTEIN"/>
    <property type="match status" value="1"/>
</dbReference>
<comment type="similarity">
    <text evidence="4">Belongs to the Omp25/RopB family.</text>
</comment>
<dbReference type="InterPro" id="IPR027385">
    <property type="entry name" value="Beta-barrel_OMP"/>
</dbReference>
<dbReference type="GO" id="GO:0016020">
    <property type="term" value="C:membrane"/>
    <property type="evidence" value="ECO:0007669"/>
    <property type="project" value="UniProtKB-SubCell"/>
</dbReference>
<gene>
    <name evidence="7" type="ORF">SAMN05877831_11063</name>
</gene>
<dbReference type="RefSeq" id="WP_097070659.1">
    <property type="nucleotide sequence ID" value="NZ_OBMT01000010.1"/>
</dbReference>
<dbReference type="Proteomes" id="UP000219111">
    <property type="component" value="Unassembled WGS sequence"/>
</dbReference>
<name>A0A285SX47_9RHOB</name>
<dbReference type="EMBL" id="OBMT01000010">
    <property type="protein sequence ID" value="SOC12838.1"/>
    <property type="molecule type" value="Genomic_DNA"/>
</dbReference>
<keyword evidence="3" id="KW-0472">Membrane</keyword>
<evidence type="ECO:0000256" key="5">
    <source>
        <dbReference type="SAM" id="SignalP"/>
    </source>
</evidence>
<reference evidence="8" key="1">
    <citation type="submission" date="2017-08" db="EMBL/GenBank/DDBJ databases">
        <authorList>
            <person name="Varghese N."/>
            <person name="Submissions S."/>
        </authorList>
    </citation>
    <scope>NUCLEOTIDE SEQUENCE [LARGE SCALE GENOMIC DNA]</scope>
    <source>
        <strain evidence="8">JA276</strain>
    </source>
</reference>
<dbReference type="InterPro" id="IPR051692">
    <property type="entry name" value="OMP-like"/>
</dbReference>
<evidence type="ECO:0000256" key="4">
    <source>
        <dbReference type="ARBA" id="ARBA00038306"/>
    </source>
</evidence>
<protein>
    <submittedName>
        <fullName evidence="7">Outer membrane immunogenic protein</fullName>
    </submittedName>
</protein>
<sequence length="212" mass="22304">MKKLGIAIAALAGLAAPAFAGGMNAPVMESTPIAAMPAPAAVNWQGFYAGATAGAATGGRSTYKFAGTESSDSFGSGSYGVFGGYNYQLDRMVYGGELALQATDYDLDNGGGHFNNMLDLKARVGRTYGARGEFLPYAFVGYSKGQWKNVSGLSNDDPDGVNYGLGVDYALTDKWVVGAEFIRRELDADYDGGNGKVENNFNSVAVRAAYRF</sequence>
<evidence type="ECO:0000259" key="6">
    <source>
        <dbReference type="Pfam" id="PF13505"/>
    </source>
</evidence>
<dbReference type="SUPFAM" id="SSF56925">
    <property type="entry name" value="OMPA-like"/>
    <property type="match status" value="1"/>
</dbReference>
<dbReference type="OrthoDB" id="268975at2"/>
<evidence type="ECO:0000256" key="3">
    <source>
        <dbReference type="ARBA" id="ARBA00023136"/>
    </source>
</evidence>
<keyword evidence="2 5" id="KW-0732">Signal</keyword>
<evidence type="ECO:0000313" key="7">
    <source>
        <dbReference type="EMBL" id="SOC12838.1"/>
    </source>
</evidence>
<accession>A0A285SX47</accession>
<evidence type="ECO:0000256" key="2">
    <source>
        <dbReference type="ARBA" id="ARBA00022729"/>
    </source>
</evidence>
<dbReference type="Pfam" id="PF13505">
    <property type="entry name" value="OMP_b-brl"/>
    <property type="match status" value="1"/>
</dbReference>